<keyword evidence="2" id="KW-0812">Transmembrane</keyword>
<dbReference type="Pfam" id="PF13704">
    <property type="entry name" value="Glyco_tranf_2_4"/>
    <property type="match status" value="1"/>
</dbReference>
<dbReference type="GO" id="GO:0016020">
    <property type="term" value="C:membrane"/>
    <property type="evidence" value="ECO:0007669"/>
    <property type="project" value="UniProtKB-SubCell"/>
</dbReference>
<keyword evidence="3" id="KW-0472">Membrane</keyword>
<dbReference type="RefSeq" id="WP_085801770.1">
    <property type="nucleotide sequence ID" value="NZ_FWXB01000017.1"/>
</dbReference>
<evidence type="ECO:0000313" key="5">
    <source>
        <dbReference type="EMBL" id="SMC13844.1"/>
    </source>
</evidence>
<dbReference type="GO" id="GO:0016757">
    <property type="term" value="F:glycosyltransferase activity"/>
    <property type="evidence" value="ECO:0007669"/>
    <property type="project" value="TreeGrafter"/>
</dbReference>
<accession>A0A1X7BW65</accession>
<dbReference type="SUPFAM" id="SSF53335">
    <property type="entry name" value="S-adenosyl-L-methionine-dependent methyltransferases"/>
    <property type="match status" value="1"/>
</dbReference>
<keyword evidence="6" id="KW-1185">Reference proteome</keyword>
<dbReference type="AlphaFoldDB" id="A0A1X7BW65"/>
<dbReference type="InterPro" id="IPR006342">
    <property type="entry name" value="FkbM_mtfrase"/>
</dbReference>
<gene>
    <name evidence="5" type="ORF">ROA7745_03704</name>
</gene>
<dbReference type="InterPro" id="IPR029063">
    <property type="entry name" value="SAM-dependent_MTases_sf"/>
</dbReference>
<dbReference type="InterPro" id="IPR029044">
    <property type="entry name" value="Nucleotide-diphossugar_trans"/>
</dbReference>
<evidence type="ECO:0000256" key="2">
    <source>
        <dbReference type="ARBA" id="ARBA00022692"/>
    </source>
</evidence>
<name>A0A1X7BW65_9RHOB</name>
<dbReference type="NCBIfam" id="TIGR01444">
    <property type="entry name" value="fkbM_fam"/>
    <property type="match status" value="1"/>
</dbReference>
<protein>
    <recommendedName>
        <fullName evidence="4">Methyltransferase FkbM domain-containing protein</fullName>
    </recommendedName>
</protein>
<dbReference type="PANTHER" id="PTHR21461:SF69">
    <property type="entry name" value="GLYCOSYLTRANSFERASE FAMILY 92 PROTEIN"/>
    <property type="match status" value="1"/>
</dbReference>
<evidence type="ECO:0000256" key="3">
    <source>
        <dbReference type="ARBA" id="ARBA00022989"/>
    </source>
</evidence>
<dbReference type="Pfam" id="PF05050">
    <property type="entry name" value="Methyltransf_21"/>
    <property type="match status" value="1"/>
</dbReference>
<dbReference type="Proteomes" id="UP000193224">
    <property type="component" value="Unassembled WGS sequence"/>
</dbReference>
<evidence type="ECO:0000256" key="1">
    <source>
        <dbReference type="ARBA" id="ARBA00004167"/>
    </source>
</evidence>
<sequence length="574" mass="64333">MNKPKYKTVLETHGIKVPFVSDVISPRMEQVIGKGRYEASEIKLLRKILRPRDRVLELGAGVGVVSTAAALVTGPEKVIVVEANPNLIPIIHETHKLNGVEGVEILNGVGVGAPVGGEATFYLREDFWASSLEKPHERETGTITPVSVSQIDLNAIFEKHRPSVFVLDIEGGELDLLPTLDLSSCRSVVIELHPKVYQLEGIARCFDALRTKGFAYDAKQSRGGTVVVFSRIKVPAKTQPRVTAVTCMKDEGPFILEWIAYHKMVGVTDFLIFTNDCSDGTTEILDQLDHLGHVRHLPNPSMGFNSPRHQPAALQYARYHREYRDADWIISMDVDEFINVHIGDRTLNALFDANSSANIISLCHLDFGCDGIEHYEDRLVTEQMRSCDDKFPAQKPRRGIKTLIHRSAPGYTLSNHRPIFDDPNDKQIDWIDGGGKKFPKTRRVGQHKGMTPHGVYEQVQLNHYPVRSIETYLTKAVKGNVIAIDSFVGLEYWVKRNGNADRDETIQPLLDRTKQKMTELLADPVLFELHQKAVCYHKAEIEKLRKDKTMLGLLKSAKASHEKTKGGVKDEQSA</sequence>
<dbReference type="PANTHER" id="PTHR21461">
    <property type="entry name" value="GLYCOSYLTRANSFERASE FAMILY 92 PROTEIN"/>
    <property type="match status" value="1"/>
</dbReference>
<proteinExistence type="predicted"/>
<dbReference type="CDD" id="cd02440">
    <property type="entry name" value="AdoMet_MTases"/>
    <property type="match status" value="1"/>
</dbReference>
<keyword evidence="3" id="KW-1133">Transmembrane helix</keyword>
<dbReference type="Gene3D" id="3.40.50.150">
    <property type="entry name" value="Vaccinia Virus protein VP39"/>
    <property type="match status" value="1"/>
</dbReference>
<dbReference type="EMBL" id="FWXB01000017">
    <property type="protein sequence ID" value="SMC13844.1"/>
    <property type="molecule type" value="Genomic_DNA"/>
</dbReference>
<reference evidence="5 6" key="1">
    <citation type="submission" date="2017-03" db="EMBL/GenBank/DDBJ databases">
        <authorList>
            <person name="Afonso C.L."/>
            <person name="Miller P.J."/>
            <person name="Scott M.A."/>
            <person name="Spackman E."/>
            <person name="Goraichik I."/>
            <person name="Dimitrov K.M."/>
            <person name="Suarez D.L."/>
            <person name="Swayne D.E."/>
        </authorList>
    </citation>
    <scope>NUCLEOTIDE SEQUENCE [LARGE SCALE GENOMIC DNA]</scope>
    <source>
        <strain evidence="5 6">CECT 7745</strain>
    </source>
</reference>
<dbReference type="GO" id="GO:0005737">
    <property type="term" value="C:cytoplasm"/>
    <property type="evidence" value="ECO:0007669"/>
    <property type="project" value="TreeGrafter"/>
</dbReference>
<dbReference type="SUPFAM" id="SSF53448">
    <property type="entry name" value="Nucleotide-diphospho-sugar transferases"/>
    <property type="match status" value="1"/>
</dbReference>
<comment type="subcellular location">
    <subcellularLocation>
        <location evidence="1">Membrane</location>
        <topology evidence="1">Single-pass membrane protein</topology>
    </subcellularLocation>
</comment>
<organism evidence="5 6">
    <name type="scientific">Roseovarius aestuarii</name>
    <dbReference type="NCBI Taxonomy" id="475083"/>
    <lineage>
        <taxon>Bacteria</taxon>
        <taxon>Pseudomonadati</taxon>
        <taxon>Pseudomonadota</taxon>
        <taxon>Alphaproteobacteria</taxon>
        <taxon>Rhodobacterales</taxon>
        <taxon>Roseobacteraceae</taxon>
        <taxon>Roseovarius</taxon>
    </lineage>
</organism>
<dbReference type="OrthoDB" id="4964299at2"/>
<evidence type="ECO:0000313" key="6">
    <source>
        <dbReference type="Proteomes" id="UP000193224"/>
    </source>
</evidence>
<evidence type="ECO:0000259" key="4">
    <source>
        <dbReference type="Pfam" id="PF05050"/>
    </source>
</evidence>
<feature type="domain" description="Methyltransferase FkbM" evidence="4">
    <location>
        <begin position="59"/>
        <end position="197"/>
    </location>
</feature>